<comment type="caution">
    <text evidence="10">The sequence shown here is derived from an EMBL/GenBank/DDBJ whole genome shotgun (WGS) entry which is preliminary data.</text>
</comment>
<keyword evidence="3 7" id="KW-0547">Nucleotide-binding</keyword>
<dbReference type="Pfam" id="PF01833">
    <property type="entry name" value="TIG"/>
    <property type="match status" value="1"/>
</dbReference>
<comment type="subcellular location">
    <subcellularLocation>
        <location evidence="1">Membrane</location>
        <topology evidence="1">Single-pass membrane protein</topology>
    </subcellularLocation>
</comment>
<dbReference type="GO" id="GO:0005524">
    <property type="term" value="F:ATP binding"/>
    <property type="evidence" value="ECO:0007669"/>
    <property type="project" value="UniProtKB-UniRule"/>
</dbReference>
<dbReference type="Gene3D" id="1.10.510.10">
    <property type="entry name" value="Transferase(Phosphotransferase) domain 1"/>
    <property type="match status" value="1"/>
</dbReference>
<evidence type="ECO:0000313" key="11">
    <source>
        <dbReference type="Proteomes" id="UP000024635"/>
    </source>
</evidence>
<keyword evidence="4" id="KW-0418">Kinase</keyword>
<gene>
    <name evidence="10" type="primary">Acey_s0060.g3101</name>
    <name evidence="10" type="synonym">Acey-T14E8.1</name>
    <name evidence="10" type="ORF">Y032_0060g3101</name>
</gene>
<evidence type="ECO:0000256" key="1">
    <source>
        <dbReference type="ARBA" id="ARBA00004167"/>
    </source>
</evidence>
<dbReference type="FunFam" id="1.10.510.10:FF:000554">
    <property type="entry name" value="Predicted protein"/>
    <property type="match status" value="1"/>
</dbReference>
<dbReference type="EMBL" id="JARK01001396">
    <property type="protein sequence ID" value="EYC09413.1"/>
    <property type="molecule type" value="Genomic_DNA"/>
</dbReference>
<evidence type="ECO:0000256" key="7">
    <source>
        <dbReference type="PROSITE-ProRule" id="PRU10141"/>
    </source>
</evidence>
<dbReference type="InterPro" id="IPR036352">
    <property type="entry name" value="Semap_dom_sf"/>
</dbReference>
<dbReference type="GO" id="GO:0004714">
    <property type="term" value="F:transmembrane receptor protein tyrosine kinase activity"/>
    <property type="evidence" value="ECO:0007669"/>
    <property type="project" value="TreeGrafter"/>
</dbReference>
<evidence type="ECO:0000256" key="3">
    <source>
        <dbReference type="ARBA" id="ARBA00022741"/>
    </source>
</evidence>
<evidence type="ECO:0000256" key="2">
    <source>
        <dbReference type="ARBA" id="ARBA00022679"/>
    </source>
</evidence>
<dbReference type="PRINTS" id="PR00109">
    <property type="entry name" value="TYRKINASE"/>
</dbReference>
<keyword evidence="6" id="KW-0829">Tyrosine-protein kinase</keyword>
<dbReference type="PANTHER" id="PTHR24416">
    <property type="entry name" value="TYROSINE-PROTEIN KINASE RECEPTOR"/>
    <property type="match status" value="1"/>
</dbReference>
<dbReference type="InterPro" id="IPR015943">
    <property type="entry name" value="WD40/YVTN_repeat-like_dom_sf"/>
</dbReference>
<dbReference type="InterPro" id="IPR011009">
    <property type="entry name" value="Kinase-like_dom_sf"/>
</dbReference>
<dbReference type="STRING" id="53326.A0A016U459"/>
<dbReference type="AlphaFoldDB" id="A0A016U459"/>
<dbReference type="GO" id="GO:0005886">
    <property type="term" value="C:plasma membrane"/>
    <property type="evidence" value="ECO:0007669"/>
    <property type="project" value="TreeGrafter"/>
</dbReference>
<evidence type="ECO:0000259" key="9">
    <source>
        <dbReference type="PROSITE" id="PS50011"/>
    </source>
</evidence>
<feature type="binding site" evidence="7">
    <location>
        <position position="585"/>
    </location>
    <ligand>
        <name>ATP</name>
        <dbReference type="ChEBI" id="CHEBI:30616"/>
    </ligand>
</feature>
<feature type="transmembrane region" description="Helical" evidence="8">
    <location>
        <begin position="471"/>
        <end position="491"/>
    </location>
</feature>
<dbReference type="InterPro" id="IPR000719">
    <property type="entry name" value="Prot_kinase_dom"/>
</dbReference>
<keyword evidence="8" id="KW-1133">Transmembrane helix</keyword>
<dbReference type="GO" id="GO:0016477">
    <property type="term" value="P:cell migration"/>
    <property type="evidence" value="ECO:0007669"/>
    <property type="project" value="TreeGrafter"/>
</dbReference>
<keyword evidence="11" id="KW-1185">Reference proteome</keyword>
<protein>
    <recommendedName>
        <fullName evidence="9">Protein kinase domain-containing protein</fullName>
    </recommendedName>
</protein>
<evidence type="ECO:0000256" key="8">
    <source>
        <dbReference type="SAM" id="Phobius"/>
    </source>
</evidence>
<dbReference type="CDD" id="cd00192">
    <property type="entry name" value="PTKc"/>
    <property type="match status" value="1"/>
</dbReference>
<dbReference type="Proteomes" id="UP000024635">
    <property type="component" value="Unassembled WGS sequence"/>
</dbReference>
<reference evidence="11" key="1">
    <citation type="journal article" date="2015" name="Nat. Genet.">
        <title>The genome and transcriptome of the zoonotic hookworm Ancylostoma ceylanicum identify infection-specific gene families.</title>
        <authorList>
            <person name="Schwarz E.M."/>
            <person name="Hu Y."/>
            <person name="Antoshechkin I."/>
            <person name="Miller M.M."/>
            <person name="Sternberg P.W."/>
            <person name="Aroian R.V."/>
        </authorList>
    </citation>
    <scope>NUCLEOTIDE SEQUENCE</scope>
    <source>
        <strain evidence="11">HY135</strain>
    </source>
</reference>
<keyword evidence="2" id="KW-0808">Transferase</keyword>
<dbReference type="PROSITE" id="PS00107">
    <property type="entry name" value="PROTEIN_KINASE_ATP"/>
    <property type="match status" value="1"/>
</dbReference>
<name>A0A016U459_9BILA</name>
<evidence type="ECO:0000256" key="5">
    <source>
        <dbReference type="ARBA" id="ARBA00022840"/>
    </source>
</evidence>
<dbReference type="Pfam" id="PF07714">
    <property type="entry name" value="PK_Tyr_Ser-Thr"/>
    <property type="match status" value="1"/>
</dbReference>
<dbReference type="SUPFAM" id="SSF56112">
    <property type="entry name" value="Protein kinase-like (PK-like)"/>
    <property type="match status" value="1"/>
</dbReference>
<evidence type="ECO:0000256" key="4">
    <source>
        <dbReference type="ARBA" id="ARBA00022777"/>
    </source>
</evidence>
<keyword evidence="8" id="KW-0472">Membrane</keyword>
<evidence type="ECO:0000256" key="6">
    <source>
        <dbReference type="ARBA" id="ARBA00023137"/>
    </source>
</evidence>
<dbReference type="InterPro" id="IPR002909">
    <property type="entry name" value="IPT_dom"/>
</dbReference>
<dbReference type="GO" id="GO:0007399">
    <property type="term" value="P:nervous system development"/>
    <property type="evidence" value="ECO:0007669"/>
    <property type="project" value="TreeGrafter"/>
</dbReference>
<evidence type="ECO:0000313" key="10">
    <source>
        <dbReference type="EMBL" id="EYC09413.1"/>
    </source>
</evidence>
<dbReference type="OrthoDB" id="546826at2759"/>
<dbReference type="Gene3D" id="2.130.10.10">
    <property type="entry name" value="YVTN repeat-like/Quinoprotein amine dehydrogenase"/>
    <property type="match status" value="1"/>
</dbReference>
<keyword evidence="5 7" id="KW-0067">ATP-binding</keyword>
<keyword evidence="8" id="KW-0812">Transmembrane</keyword>
<proteinExistence type="predicted"/>
<dbReference type="GO" id="GO:0007169">
    <property type="term" value="P:cell surface receptor protein tyrosine kinase signaling pathway"/>
    <property type="evidence" value="ECO:0007669"/>
    <property type="project" value="TreeGrafter"/>
</dbReference>
<dbReference type="InterPro" id="IPR017441">
    <property type="entry name" value="Protein_kinase_ATP_BS"/>
</dbReference>
<dbReference type="InterPro" id="IPR050122">
    <property type="entry name" value="RTK"/>
</dbReference>
<feature type="domain" description="Protein kinase" evidence="9">
    <location>
        <begin position="553"/>
        <end position="815"/>
    </location>
</feature>
<dbReference type="InterPro" id="IPR001245">
    <property type="entry name" value="Ser-Thr/Tyr_kinase_cat_dom"/>
</dbReference>
<dbReference type="PROSITE" id="PS50011">
    <property type="entry name" value="PROTEIN_KINASE_DOM"/>
    <property type="match status" value="1"/>
</dbReference>
<dbReference type="SUPFAM" id="SSF101912">
    <property type="entry name" value="Sema domain"/>
    <property type="match status" value="1"/>
</dbReference>
<dbReference type="PANTHER" id="PTHR24416:SF564">
    <property type="entry name" value="MACROPHAGE-STIMULATING PROTEIN RECEPTOR"/>
    <property type="match status" value="1"/>
</dbReference>
<organism evidence="10 11">
    <name type="scientific">Ancylostoma ceylanicum</name>
    <dbReference type="NCBI Taxonomy" id="53326"/>
    <lineage>
        <taxon>Eukaryota</taxon>
        <taxon>Metazoa</taxon>
        <taxon>Ecdysozoa</taxon>
        <taxon>Nematoda</taxon>
        <taxon>Chromadorea</taxon>
        <taxon>Rhabditida</taxon>
        <taxon>Rhabditina</taxon>
        <taxon>Rhabditomorpha</taxon>
        <taxon>Strongyloidea</taxon>
        <taxon>Ancylostomatidae</taxon>
        <taxon>Ancylostomatinae</taxon>
        <taxon>Ancylostoma</taxon>
    </lineage>
</organism>
<accession>A0A016U459</accession>
<dbReference type="GO" id="GO:0043235">
    <property type="term" value="C:receptor complex"/>
    <property type="evidence" value="ECO:0007669"/>
    <property type="project" value="TreeGrafter"/>
</dbReference>
<sequence length="840" mass="94888">MLCSLIGDDAPLERLLQPEQIAPDAPYITGFSTVSGFSRGMYIYFIGSAIQPYEPFINANLGNENRTITKITRICSSDLTSQLESRMDLAIECGFGDDSKRVEASFYDPVHDQVIIVSGSSYRNWTICSYSMSEIEERFDRDWNMCQQATFHDGALNCEAATNAADLDDHCHIFTRKTDAFRMQTCSRFGQDAKRVYENCNLHQFAENSYRYGWLEDFRAVTGNVIGSVAANFEKIVSVLPDFENEAIFLGGYSGLSMLLLRVAWQTERLSSASHVFWKRRTFPTSRFPMCLNGNGKTLFILNSTKITTNRISCSGLYSTCDDLANGGWQDPLSCIWCPDEQRRAVTSSYDKFGCLHPITKACPPVVDHANRNENHSEWEVFGSNLDRMEDVEVYVCEQKCRVNRALSSSTKLLCVLADGTVQDAACNVRVVGRLEGYDGFTLEVKKTTHSVALMTDLSQHTKSPRTWKEVVAILAVVLILAVLGVIICLARKKMRKTKDGVSVAVSSSNFGEDAAIRHYFNKYDQCLADFVSPYEQMFRDIDERLKIDISSLHIEEEIGRGHFGIVSRATYNAPDGTTKKVACKILKQSIASVSDFITEGLTMDRFNHPNLMQLIGIAFTDGKIPIIVTDYMENGDLRTYLRDDSKVITLRSLLRFACQIAEGMKHLHMCRSVHCDLAARNCMLDANLCIKIGDFGLCRRVSDESEAYEPSNKHRDVPFPWMAPETMISETFTFQNDVWAYGVVLWELTTRGLTPYAGKKGIEIMEFLRSNKRLQMPEYCPAQLYYQIMLPCWHADPQSRPSFADLVVLLNDLVDSMESNQSQQLCSNYEKVRSFPALL</sequence>